<accession>F8L7I7</accession>
<sequence>MIKIKIYTVGKTKESWLEVALAEYHKRLTGEMTIEWVISKELQPVKENFYICLDPQGQQYSSPDFANFLEKESVRSGAKLTFVIGGPEGIPDEIKAKASHLISFSKLTFTHQIARLILLEQLYRSIQIQRGTQYHK</sequence>
<dbReference type="KEGG" id="sng:SNE_A08430"/>
<evidence type="ECO:0000256" key="3">
    <source>
        <dbReference type="ARBA" id="ARBA00022691"/>
    </source>
</evidence>
<comment type="function">
    <text evidence="5">Specifically methylates the pseudouridine at position 1915 (m3Psi1915) in 23S rRNA.</text>
</comment>
<dbReference type="Pfam" id="PF02590">
    <property type="entry name" value="SPOUT_MTase"/>
    <property type="match status" value="1"/>
</dbReference>
<comment type="similarity">
    <text evidence="4 5">Belongs to the RNA methyltransferase RlmH family.</text>
</comment>
<feature type="binding site" evidence="5">
    <location>
        <begin position="104"/>
        <end position="109"/>
    </location>
    <ligand>
        <name>S-adenosyl-L-methionine</name>
        <dbReference type="ChEBI" id="CHEBI:59789"/>
    </ligand>
</feature>
<dbReference type="eggNOG" id="COG1576">
    <property type="taxonomic scope" value="Bacteria"/>
</dbReference>
<organism evidence="6 7">
    <name type="scientific">Simkania negevensis (strain ATCC VR-1471 / DSM 27360 / Z)</name>
    <dbReference type="NCBI Taxonomy" id="331113"/>
    <lineage>
        <taxon>Bacteria</taxon>
        <taxon>Pseudomonadati</taxon>
        <taxon>Chlamydiota</taxon>
        <taxon>Chlamydiia</taxon>
        <taxon>Parachlamydiales</taxon>
        <taxon>Simkaniaceae</taxon>
        <taxon>Simkania</taxon>
    </lineage>
</organism>
<dbReference type="EMBL" id="FR872582">
    <property type="protein sequence ID" value="CCB88720.1"/>
    <property type="molecule type" value="Genomic_DNA"/>
</dbReference>
<evidence type="ECO:0000256" key="1">
    <source>
        <dbReference type="ARBA" id="ARBA00022603"/>
    </source>
</evidence>
<evidence type="ECO:0000256" key="2">
    <source>
        <dbReference type="ARBA" id="ARBA00022679"/>
    </source>
</evidence>
<evidence type="ECO:0000256" key="5">
    <source>
        <dbReference type="HAMAP-Rule" id="MF_00658"/>
    </source>
</evidence>
<dbReference type="HOGENOM" id="CLU_100552_1_0_0"/>
<reference evidence="6 7" key="1">
    <citation type="journal article" date="2011" name="Mol. Biol. Evol.">
        <title>Unity in variety--the pan-genome of the Chlamydiae.</title>
        <authorList>
            <person name="Collingro A."/>
            <person name="Tischler P."/>
            <person name="Weinmaier T."/>
            <person name="Penz T."/>
            <person name="Heinz E."/>
            <person name="Brunham R.C."/>
            <person name="Read T.D."/>
            <person name="Bavoil P.M."/>
            <person name="Sachse K."/>
            <person name="Kahane S."/>
            <person name="Friedman M.G."/>
            <person name="Rattei T."/>
            <person name="Myers G.S."/>
            <person name="Horn M."/>
        </authorList>
    </citation>
    <scope>NUCLEOTIDE SEQUENCE [LARGE SCALE GENOMIC DNA]</scope>
    <source>
        <strain evidence="7">ATCC VR-1471 / Z</strain>
    </source>
</reference>
<proteinExistence type="inferred from homology"/>
<evidence type="ECO:0000313" key="7">
    <source>
        <dbReference type="Proteomes" id="UP000000496"/>
    </source>
</evidence>
<dbReference type="PIRSF" id="PIRSF004505">
    <property type="entry name" value="MT_bac"/>
    <property type="match status" value="1"/>
</dbReference>
<keyword evidence="7" id="KW-1185">Reference proteome</keyword>
<dbReference type="EC" id="2.1.1.177" evidence="5"/>
<dbReference type="PANTHER" id="PTHR33603:SF1">
    <property type="entry name" value="RIBOSOMAL RNA LARGE SUBUNIT METHYLTRANSFERASE H"/>
    <property type="match status" value="1"/>
</dbReference>
<dbReference type="InterPro" id="IPR029026">
    <property type="entry name" value="tRNA_m1G_MTases_N"/>
</dbReference>
<keyword evidence="5" id="KW-0963">Cytoplasm</keyword>
<dbReference type="RefSeq" id="WP_013943187.1">
    <property type="nucleotide sequence ID" value="NC_015713.1"/>
</dbReference>
<evidence type="ECO:0000313" key="6">
    <source>
        <dbReference type="EMBL" id="CCB88720.1"/>
    </source>
</evidence>
<comment type="subunit">
    <text evidence="5">Homodimer.</text>
</comment>
<dbReference type="OrthoDB" id="9806643at2"/>
<keyword evidence="3 5" id="KW-0949">S-adenosyl-L-methionine</keyword>
<name>F8L7I7_SIMNZ</name>
<dbReference type="InterPro" id="IPR003742">
    <property type="entry name" value="RlmH-like"/>
</dbReference>
<dbReference type="SUPFAM" id="SSF75217">
    <property type="entry name" value="alpha/beta knot"/>
    <property type="match status" value="1"/>
</dbReference>
<comment type="catalytic activity">
    <reaction evidence="5">
        <text>pseudouridine(1915) in 23S rRNA + S-adenosyl-L-methionine = N(3)-methylpseudouridine(1915) in 23S rRNA + S-adenosyl-L-homocysteine + H(+)</text>
        <dbReference type="Rhea" id="RHEA:42752"/>
        <dbReference type="Rhea" id="RHEA-COMP:10221"/>
        <dbReference type="Rhea" id="RHEA-COMP:10222"/>
        <dbReference type="ChEBI" id="CHEBI:15378"/>
        <dbReference type="ChEBI" id="CHEBI:57856"/>
        <dbReference type="ChEBI" id="CHEBI:59789"/>
        <dbReference type="ChEBI" id="CHEBI:65314"/>
        <dbReference type="ChEBI" id="CHEBI:74486"/>
        <dbReference type="EC" id="2.1.1.177"/>
    </reaction>
</comment>
<dbReference type="GO" id="GO:0070038">
    <property type="term" value="F:rRNA (pseudouridine-N3-)-methyltransferase activity"/>
    <property type="evidence" value="ECO:0007669"/>
    <property type="project" value="UniProtKB-UniRule"/>
</dbReference>
<dbReference type="GO" id="GO:0005737">
    <property type="term" value="C:cytoplasm"/>
    <property type="evidence" value="ECO:0007669"/>
    <property type="project" value="UniProtKB-SubCell"/>
</dbReference>
<dbReference type="HAMAP" id="MF_00658">
    <property type="entry name" value="23SrRNA_methyltr_H"/>
    <property type="match status" value="1"/>
</dbReference>
<dbReference type="Gene3D" id="3.40.1280.10">
    <property type="match status" value="1"/>
</dbReference>
<protein>
    <recommendedName>
        <fullName evidence="5">Ribosomal RNA large subunit methyltransferase H</fullName>
        <ecNumber evidence="5">2.1.1.177</ecNumber>
    </recommendedName>
    <alternativeName>
        <fullName evidence="5">23S rRNA (pseudouridine1915-N3)-methyltransferase</fullName>
    </alternativeName>
    <alternativeName>
        <fullName evidence="5">23S rRNA m3Psi1915 methyltransferase</fullName>
    </alternativeName>
    <alternativeName>
        <fullName evidence="5">rRNA (pseudouridine-N3-)-methyltransferase RlmH</fullName>
    </alternativeName>
</protein>
<dbReference type="AlphaFoldDB" id="F8L7I7"/>
<gene>
    <name evidence="5 6" type="primary">rlmH</name>
    <name evidence="6" type="ordered locus">SNE_A08430</name>
</gene>
<dbReference type="STRING" id="331113.SNE_A08430"/>
<keyword evidence="5" id="KW-0698">rRNA processing</keyword>
<dbReference type="CDD" id="cd18081">
    <property type="entry name" value="RlmH-like"/>
    <property type="match status" value="1"/>
</dbReference>
<comment type="subcellular location">
    <subcellularLocation>
        <location evidence="5">Cytoplasm</location>
    </subcellularLocation>
</comment>
<evidence type="ECO:0000256" key="4">
    <source>
        <dbReference type="ARBA" id="ARBA00038303"/>
    </source>
</evidence>
<feature type="binding site" evidence="5">
    <location>
        <position position="85"/>
    </location>
    <ligand>
        <name>S-adenosyl-L-methionine</name>
        <dbReference type="ChEBI" id="CHEBI:59789"/>
    </ligand>
</feature>
<dbReference type="PANTHER" id="PTHR33603">
    <property type="entry name" value="METHYLTRANSFERASE"/>
    <property type="match status" value="1"/>
</dbReference>
<dbReference type="InterPro" id="IPR029028">
    <property type="entry name" value="Alpha/beta_knot_MTases"/>
</dbReference>
<keyword evidence="1 5" id="KW-0489">Methyltransferase</keyword>
<dbReference type="Proteomes" id="UP000000496">
    <property type="component" value="Chromosome gsn.131"/>
</dbReference>
<feature type="binding site" evidence="5">
    <location>
        <position position="53"/>
    </location>
    <ligand>
        <name>S-adenosyl-L-methionine</name>
        <dbReference type="ChEBI" id="CHEBI:59789"/>
    </ligand>
</feature>
<keyword evidence="2 5" id="KW-0808">Transferase</keyword>